<proteinExistence type="predicted"/>
<keyword evidence="1" id="KW-0175">Coiled coil</keyword>
<feature type="non-terminal residue" evidence="2">
    <location>
        <position position="68"/>
    </location>
</feature>
<name>A0A383DP76_9ZZZZ</name>
<feature type="coiled-coil region" evidence="1">
    <location>
        <begin position="21"/>
        <end position="55"/>
    </location>
</feature>
<reference evidence="2" key="1">
    <citation type="submission" date="2018-05" db="EMBL/GenBank/DDBJ databases">
        <authorList>
            <person name="Lanie J.A."/>
            <person name="Ng W.-L."/>
            <person name="Kazmierczak K.M."/>
            <person name="Andrzejewski T.M."/>
            <person name="Davidsen T.M."/>
            <person name="Wayne K.J."/>
            <person name="Tettelin H."/>
            <person name="Glass J.I."/>
            <person name="Rusch D."/>
            <person name="Podicherti R."/>
            <person name="Tsui H.-C.T."/>
            <person name="Winkler M.E."/>
        </authorList>
    </citation>
    <scope>NUCLEOTIDE SEQUENCE</scope>
</reference>
<dbReference type="EMBL" id="UINC01218866">
    <property type="protein sequence ID" value="SVE46073.1"/>
    <property type="molecule type" value="Genomic_DNA"/>
</dbReference>
<dbReference type="AlphaFoldDB" id="A0A383DP76"/>
<sequence>MTTAEDTFLEAETQPQVAPDVRELQLEVERLRVDRDRWKQLARSLRKENQLLVEESNRTYLEMHTFQL</sequence>
<accession>A0A383DP76</accession>
<evidence type="ECO:0000256" key="1">
    <source>
        <dbReference type="SAM" id="Coils"/>
    </source>
</evidence>
<gene>
    <name evidence="2" type="ORF">METZ01_LOCUS498927</name>
</gene>
<organism evidence="2">
    <name type="scientific">marine metagenome</name>
    <dbReference type="NCBI Taxonomy" id="408172"/>
    <lineage>
        <taxon>unclassified sequences</taxon>
        <taxon>metagenomes</taxon>
        <taxon>ecological metagenomes</taxon>
    </lineage>
</organism>
<protein>
    <submittedName>
        <fullName evidence="2">Uncharacterized protein</fullName>
    </submittedName>
</protein>
<evidence type="ECO:0000313" key="2">
    <source>
        <dbReference type="EMBL" id="SVE46073.1"/>
    </source>
</evidence>